<comment type="function">
    <text evidence="6">Ligates lysine onto the cytidine present at position 34 of the AUA codon-specific tRNA(Ile) that contains the anticodon CAU, in an ATP-dependent manner. Cytidine is converted to lysidine, thus changing the amino acid specificity of the tRNA from methionine to isoleucine.</text>
</comment>
<keyword evidence="2 6" id="KW-0819">tRNA processing</keyword>
<dbReference type="Pfam" id="PF01171">
    <property type="entry name" value="ATP_bind_3"/>
    <property type="match status" value="1"/>
</dbReference>
<proteinExistence type="inferred from homology"/>
<dbReference type="InterPro" id="IPR012795">
    <property type="entry name" value="tRNA_Ile_lys_synt_N"/>
</dbReference>
<reference evidence="8" key="1">
    <citation type="submission" date="2015-04" db="EMBL/GenBank/DDBJ databases">
        <authorList>
            <person name="Syromyatnikov M.Y."/>
            <person name="Popov V.N."/>
        </authorList>
    </citation>
    <scope>NUCLEOTIDE SEQUENCE</scope>
    <source>
        <strain evidence="8">MO-1</strain>
    </source>
</reference>
<dbReference type="PANTHER" id="PTHR43033">
    <property type="entry name" value="TRNA(ILE)-LYSIDINE SYNTHASE-RELATED"/>
    <property type="match status" value="1"/>
</dbReference>
<dbReference type="SUPFAM" id="SSF52402">
    <property type="entry name" value="Adenine nucleotide alpha hydrolases-like"/>
    <property type="match status" value="1"/>
</dbReference>
<evidence type="ECO:0000256" key="4">
    <source>
        <dbReference type="ARBA" id="ARBA00022840"/>
    </source>
</evidence>
<dbReference type="GO" id="GO:0005737">
    <property type="term" value="C:cytoplasm"/>
    <property type="evidence" value="ECO:0007669"/>
    <property type="project" value="UniProtKB-SubCell"/>
</dbReference>
<dbReference type="EMBL" id="LO017727">
    <property type="protein sequence ID" value="CRH07154.1"/>
    <property type="molecule type" value="Genomic_DNA"/>
</dbReference>
<dbReference type="GO" id="GO:0032267">
    <property type="term" value="F:tRNA(Ile)-lysidine synthase activity"/>
    <property type="evidence" value="ECO:0007669"/>
    <property type="project" value="UniProtKB-EC"/>
</dbReference>
<dbReference type="InterPro" id="IPR014729">
    <property type="entry name" value="Rossmann-like_a/b/a_fold"/>
</dbReference>
<dbReference type="GO" id="GO:0006400">
    <property type="term" value="P:tRNA modification"/>
    <property type="evidence" value="ECO:0007669"/>
    <property type="project" value="UniProtKB-UniRule"/>
</dbReference>
<dbReference type="HAMAP" id="MF_01161">
    <property type="entry name" value="tRNA_Ile_lys_synt"/>
    <property type="match status" value="1"/>
</dbReference>
<keyword evidence="3 6" id="KW-0547">Nucleotide-binding</keyword>
<dbReference type="PANTHER" id="PTHR43033:SF1">
    <property type="entry name" value="TRNA(ILE)-LYSIDINE SYNTHASE-RELATED"/>
    <property type="match status" value="1"/>
</dbReference>
<evidence type="ECO:0000313" key="8">
    <source>
        <dbReference type="EMBL" id="CRH07154.1"/>
    </source>
</evidence>
<comment type="domain">
    <text evidence="6">The N-terminal region contains the highly conserved SGGXDS motif, predicted to be a P-loop motif involved in ATP binding.</text>
</comment>
<feature type="domain" description="tRNA(Ile)-lysidine/2-thiocytidine synthase N-terminal" evidence="7">
    <location>
        <begin position="33"/>
        <end position="219"/>
    </location>
</feature>
<comment type="catalytic activity">
    <reaction evidence="5 6">
        <text>cytidine(34) in tRNA(Ile2) + L-lysine + ATP = lysidine(34) in tRNA(Ile2) + AMP + diphosphate + H(+)</text>
        <dbReference type="Rhea" id="RHEA:43744"/>
        <dbReference type="Rhea" id="RHEA-COMP:10625"/>
        <dbReference type="Rhea" id="RHEA-COMP:10670"/>
        <dbReference type="ChEBI" id="CHEBI:15378"/>
        <dbReference type="ChEBI" id="CHEBI:30616"/>
        <dbReference type="ChEBI" id="CHEBI:32551"/>
        <dbReference type="ChEBI" id="CHEBI:33019"/>
        <dbReference type="ChEBI" id="CHEBI:82748"/>
        <dbReference type="ChEBI" id="CHEBI:83665"/>
        <dbReference type="ChEBI" id="CHEBI:456215"/>
        <dbReference type="EC" id="6.3.4.19"/>
    </reaction>
</comment>
<feature type="binding site" evidence="6">
    <location>
        <begin position="38"/>
        <end position="43"/>
    </location>
    <ligand>
        <name>ATP</name>
        <dbReference type="ChEBI" id="CHEBI:30616"/>
    </ligand>
</feature>
<keyword evidence="1 6" id="KW-0436">Ligase</keyword>
<keyword evidence="4 6" id="KW-0067">ATP-binding</keyword>
<dbReference type="CDD" id="cd01992">
    <property type="entry name" value="TilS_N"/>
    <property type="match status" value="1"/>
</dbReference>
<accession>A0A1S7LLZ6</accession>
<sequence length="357" mass="41144">MPKKSYDTATLPRHFCRHLKKLWEHEKQPPKRLLIAVSGGVDSIALLHLMVNCQKKLGLKLAIGHFHHGLRAESDAEATAIEQLAEQLNLPCFIDHWQPPTDGYNLPARARHARYHALHNQAQQFAAQLICTAHHQDDQVETFFERLLLRGSGVRGLGGIRSVAPIPLGPEKQSTIQLFRPLLDQPKQQLVQWLEAQQIPWFEDASNLDQRYTRSKLRHTLIPYLEQEITQQPIAKRMAETATRLQEADEALEWTLNEQWTKLQIEPIEPKGLQLNVEHLLLWPKELQSRTLDRLIMQLCGGSPLSARAKSGFSYHLNNLGKSWRIRIRGVEVIRDENRLCFRPTNEPPRKRSESNH</sequence>
<dbReference type="InterPro" id="IPR012094">
    <property type="entry name" value="tRNA_Ile_lys_synt"/>
</dbReference>
<dbReference type="GO" id="GO:0005524">
    <property type="term" value="F:ATP binding"/>
    <property type="evidence" value="ECO:0007669"/>
    <property type="project" value="UniProtKB-UniRule"/>
</dbReference>
<protein>
    <recommendedName>
        <fullName evidence="6">tRNA(Ile)-lysidine synthase</fullName>
        <ecNumber evidence="6">6.3.4.19</ecNumber>
    </recommendedName>
    <alternativeName>
        <fullName evidence="6">tRNA(Ile)-2-lysyl-cytidine synthase</fullName>
    </alternativeName>
    <alternativeName>
        <fullName evidence="6">tRNA(Ile)-lysidine synthetase</fullName>
    </alternativeName>
</protein>
<dbReference type="Gene3D" id="3.40.50.620">
    <property type="entry name" value="HUPs"/>
    <property type="match status" value="1"/>
</dbReference>
<comment type="similarity">
    <text evidence="6">Belongs to the tRNA(Ile)-lysidine synthase family.</text>
</comment>
<name>A0A1S7LLZ6_MAGMO</name>
<evidence type="ECO:0000256" key="2">
    <source>
        <dbReference type="ARBA" id="ARBA00022694"/>
    </source>
</evidence>
<evidence type="ECO:0000256" key="6">
    <source>
        <dbReference type="HAMAP-Rule" id="MF_01161"/>
    </source>
</evidence>
<evidence type="ECO:0000256" key="1">
    <source>
        <dbReference type="ARBA" id="ARBA00022598"/>
    </source>
</evidence>
<evidence type="ECO:0000256" key="5">
    <source>
        <dbReference type="ARBA" id="ARBA00048539"/>
    </source>
</evidence>
<dbReference type="EC" id="6.3.4.19" evidence="6"/>
<gene>
    <name evidence="6" type="primary">tilS</name>
    <name evidence="8" type="ORF">MAGMO_3008</name>
</gene>
<comment type="subcellular location">
    <subcellularLocation>
        <location evidence="6">Cytoplasm</location>
    </subcellularLocation>
</comment>
<evidence type="ECO:0000259" key="7">
    <source>
        <dbReference type="Pfam" id="PF01171"/>
    </source>
</evidence>
<dbReference type="AlphaFoldDB" id="A0A1S7LLZ6"/>
<keyword evidence="6" id="KW-0963">Cytoplasm</keyword>
<dbReference type="NCBIfam" id="TIGR02432">
    <property type="entry name" value="lysidine_TilS_N"/>
    <property type="match status" value="1"/>
</dbReference>
<evidence type="ECO:0000256" key="3">
    <source>
        <dbReference type="ARBA" id="ARBA00022741"/>
    </source>
</evidence>
<dbReference type="InterPro" id="IPR011063">
    <property type="entry name" value="TilS/TtcA_N"/>
</dbReference>
<organism evidence="8">
    <name type="scientific">Magnetococcus massalia (strain MO-1)</name>
    <dbReference type="NCBI Taxonomy" id="451514"/>
    <lineage>
        <taxon>Bacteria</taxon>
        <taxon>Pseudomonadati</taxon>
        <taxon>Pseudomonadota</taxon>
        <taxon>Magnetococcia</taxon>
        <taxon>Magnetococcales</taxon>
        <taxon>Magnetococcaceae</taxon>
        <taxon>Magnetococcus</taxon>
    </lineage>
</organism>